<organism evidence="2 3">
    <name type="scientific">Pseudarcicella hirudinis</name>
    <dbReference type="NCBI Taxonomy" id="1079859"/>
    <lineage>
        <taxon>Bacteria</taxon>
        <taxon>Pseudomonadati</taxon>
        <taxon>Bacteroidota</taxon>
        <taxon>Cytophagia</taxon>
        <taxon>Cytophagales</taxon>
        <taxon>Flectobacillaceae</taxon>
        <taxon>Pseudarcicella</taxon>
    </lineage>
</organism>
<dbReference type="Pfam" id="PF12098">
    <property type="entry name" value="DUF3574"/>
    <property type="match status" value="1"/>
</dbReference>
<dbReference type="Proteomes" id="UP000199306">
    <property type="component" value="Unassembled WGS sequence"/>
</dbReference>
<keyword evidence="1" id="KW-0732">Signal</keyword>
<dbReference type="PROSITE" id="PS51257">
    <property type="entry name" value="PROKAR_LIPOPROTEIN"/>
    <property type="match status" value="1"/>
</dbReference>
<accession>A0A1I5YJ74</accession>
<protein>
    <recommendedName>
        <fullName evidence="4">DUF3574 domain-containing protein</fullName>
    </recommendedName>
</protein>
<evidence type="ECO:0000313" key="2">
    <source>
        <dbReference type="EMBL" id="SFQ44269.1"/>
    </source>
</evidence>
<dbReference type="AlphaFoldDB" id="A0A1I5YJ74"/>
<evidence type="ECO:0008006" key="4">
    <source>
        <dbReference type="Google" id="ProtNLM"/>
    </source>
</evidence>
<evidence type="ECO:0000313" key="3">
    <source>
        <dbReference type="Proteomes" id="UP000199306"/>
    </source>
</evidence>
<feature type="chain" id="PRO_5011756954" description="DUF3574 domain-containing protein" evidence="1">
    <location>
        <begin position="22"/>
        <end position="130"/>
    </location>
</feature>
<keyword evidence="3" id="KW-1185">Reference proteome</keyword>
<dbReference type="EMBL" id="FOXH01000019">
    <property type="protein sequence ID" value="SFQ44269.1"/>
    <property type="molecule type" value="Genomic_DNA"/>
</dbReference>
<dbReference type="RefSeq" id="WP_218159277.1">
    <property type="nucleotide sequence ID" value="NZ_FOXH01000019.1"/>
</dbReference>
<dbReference type="STRING" id="1079859.SAMN04515674_11937"/>
<dbReference type="InterPro" id="IPR021957">
    <property type="entry name" value="DUF3574"/>
</dbReference>
<proteinExistence type="predicted"/>
<feature type="signal peptide" evidence="1">
    <location>
        <begin position="1"/>
        <end position="21"/>
    </location>
</feature>
<reference evidence="2 3" key="1">
    <citation type="submission" date="2016-10" db="EMBL/GenBank/DDBJ databases">
        <authorList>
            <person name="de Groot N.N."/>
        </authorList>
    </citation>
    <scope>NUCLEOTIDE SEQUENCE [LARGE SCALE GENOMIC DNA]</scope>
    <source>
        <strain evidence="3">E92,LMG 26720,CCM 7988</strain>
    </source>
</reference>
<sequence>MHRKIIPAILIIAAIVTSCSAGKTMKFTKTELFFGLSVPDGTKVTAQQFQAFSDTVIAKSFSEGSTIFDAKGQWLGNNGVLVSEDTKVVMVLNKMTPETSRKIDEIREKYKKYFKQEAVLRIDAKVKGAF</sequence>
<name>A0A1I5YJ74_9BACT</name>
<evidence type="ECO:0000256" key="1">
    <source>
        <dbReference type="SAM" id="SignalP"/>
    </source>
</evidence>
<gene>
    <name evidence="2" type="ORF">SAMN04515674_11937</name>
</gene>